<keyword evidence="8" id="KW-0472">Membrane</keyword>
<comment type="subcellular location">
    <subcellularLocation>
        <location evidence="1">Golgi apparatus membrane</location>
        <topology evidence="1">Single-pass type II membrane protein</topology>
    </subcellularLocation>
</comment>
<evidence type="ECO:0000313" key="12">
    <source>
        <dbReference type="Proteomes" id="UP001158576"/>
    </source>
</evidence>
<evidence type="ECO:0000256" key="10">
    <source>
        <dbReference type="SAM" id="MobiDB-lite"/>
    </source>
</evidence>
<evidence type="ECO:0000256" key="9">
    <source>
        <dbReference type="ARBA" id="ARBA00023180"/>
    </source>
</evidence>
<evidence type="ECO:0000256" key="7">
    <source>
        <dbReference type="ARBA" id="ARBA00023034"/>
    </source>
</evidence>
<keyword evidence="7" id="KW-0333">Golgi apparatus</keyword>
<evidence type="ECO:0000256" key="4">
    <source>
        <dbReference type="ARBA" id="ARBA00022692"/>
    </source>
</evidence>
<dbReference type="Pfam" id="PF06990">
    <property type="entry name" value="Gal-3-0_sulfotr"/>
    <property type="match status" value="1"/>
</dbReference>
<dbReference type="PANTHER" id="PTHR14647:SF87">
    <property type="entry name" value="PUTATIVE-RELATED"/>
    <property type="match status" value="1"/>
</dbReference>
<keyword evidence="6" id="KW-1133">Transmembrane helix</keyword>
<gene>
    <name evidence="11" type="ORF">OKIOD_LOCUS14279</name>
</gene>
<dbReference type="PANTHER" id="PTHR14647">
    <property type="entry name" value="GALACTOSE-3-O-SULFOTRANSFERASE"/>
    <property type="match status" value="1"/>
</dbReference>
<keyword evidence="4" id="KW-0812">Transmembrane</keyword>
<dbReference type="Proteomes" id="UP001158576">
    <property type="component" value="Chromosome 2"/>
</dbReference>
<sequence length="301" mass="34423">MKKNLTIGLSTGEDPVMLCGGRDGFHRGCTDPPDGQYDVLASHNNWSPYVDKVLPIASKVTVIRHPLNQVVSHFHYFFHQWHRMGVKERTVEQFERALLKIRGNKIFPESQGESMKNFISQNTFDLGLSRIQPPKSTIEEAADWATDYYDLILLTERFEESIILLKDMWNLELEDVVALKAKDNAAAKTFGVADLPKNLTDFILEKNHLDLVLYEAANAELDRKIELFGKEKMEAEVEALKNAKKEAEERCGKPDLGSTQSKAPSVDHRRELTVDDELCQLLRFNGLEFTEYLKAKRKQNN</sequence>
<protein>
    <submittedName>
        <fullName evidence="11">Oidioi.mRNA.OKI2018_I69.chr2.g5514.t1.cds</fullName>
    </submittedName>
</protein>
<evidence type="ECO:0000313" key="11">
    <source>
        <dbReference type="EMBL" id="CAG5111182.1"/>
    </source>
</evidence>
<name>A0ABN7T034_OIKDI</name>
<evidence type="ECO:0000256" key="2">
    <source>
        <dbReference type="ARBA" id="ARBA00008124"/>
    </source>
</evidence>
<feature type="region of interest" description="Disordered" evidence="10">
    <location>
        <begin position="246"/>
        <end position="268"/>
    </location>
</feature>
<keyword evidence="5" id="KW-0735">Signal-anchor</keyword>
<evidence type="ECO:0000256" key="6">
    <source>
        <dbReference type="ARBA" id="ARBA00022989"/>
    </source>
</evidence>
<keyword evidence="12" id="KW-1185">Reference proteome</keyword>
<dbReference type="InterPro" id="IPR027417">
    <property type="entry name" value="P-loop_NTPase"/>
</dbReference>
<keyword evidence="3" id="KW-0808">Transferase</keyword>
<organism evidence="11 12">
    <name type="scientific">Oikopleura dioica</name>
    <name type="common">Tunicate</name>
    <dbReference type="NCBI Taxonomy" id="34765"/>
    <lineage>
        <taxon>Eukaryota</taxon>
        <taxon>Metazoa</taxon>
        <taxon>Chordata</taxon>
        <taxon>Tunicata</taxon>
        <taxon>Appendicularia</taxon>
        <taxon>Copelata</taxon>
        <taxon>Oikopleuridae</taxon>
        <taxon>Oikopleura</taxon>
    </lineage>
</organism>
<dbReference type="Gene3D" id="3.40.50.300">
    <property type="entry name" value="P-loop containing nucleotide triphosphate hydrolases"/>
    <property type="match status" value="1"/>
</dbReference>
<evidence type="ECO:0000256" key="8">
    <source>
        <dbReference type="ARBA" id="ARBA00023136"/>
    </source>
</evidence>
<evidence type="ECO:0000256" key="5">
    <source>
        <dbReference type="ARBA" id="ARBA00022968"/>
    </source>
</evidence>
<proteinExistence type="inferred from homology"/>
<evidence type="ECO:0000256" key="1">
    <source>
        <dbReference type="ARBA" id="ARBA00004323"/>
    </source>
</evidence>
<keyword evidence="9" id="KW-0325">Glycoprotein</keyword>
<evidence type="ECO:0000256" key="3">
    <source>
        <dbReference type="ARBA" id="ARBA00022679"/>
    </source>
</evidence>
<reference evidence="11 12" key="1">
    <citation type="submission" date="2021-04" db="EMBL/GenBank/DDBJ databases">
        <authorList>
            <person name="Bliznina A."/>
        </authorList>
    </citation>
    <scope>NUCLEOTIDE SEQUENCE [LARGE SCALE GENOMIC DNA]</scope>
</reference>
<accession>A0ABN7T034</accession>
<dbReference type="EMBL" id="OU015567">
    <property type="protein sequence ID" value="CAG5111182.1"/>
    <property type="molecule type" value="Genomic_DNA"/>
</dbReference>
<comment type="similarity">
    <text evidence="2">Belongs to the galactose-3-O-sulfotransferase family.</text>
</comment>
<dbReference type="InterPro" id="IPR009729">
    <property type="entry name" value="Gal-3-0_sulfotransfrase"/>
</dbReference>